<keyword evidence="3" id="KW-0808">Transferase</keyword>
<reference evidence="10 11" key="1">
    <citation type="submission" date="2023-01" db="EMBL/GenBank/DDBJ databases">
        <title>Draft genome sequence of Nocardiopsis sp. RSe5-2 isolated from halophytes.</title>
        <authorList>
            <person name="Duangmal K."/>
            <person name="Chantavorakit T."/>
        </authorList>
    </citation>
    <scope>NUCLEOTIDE SEQUENCE [LARGE SCALE GENOMIC DNA]</scope>
    <source>
        <strain evidence="10 11">RSe5-2</strain>
    </source>
</reference>
<evidence type="ECO:0000256" key="3">
    <source>
        <dbReference type="ARBA" id="ARBA00022679"/>
    </source>
</evidence>
<dbReference type="Gene3D" id="3.60.110.10">
    <property type="entry name" value="Carbon-nitrogen hydrolase"/>
    <property type="match status" value="1"/>
</dbReference>
<dbReference type="InterPro" id="IPR036526">
    <property type="entry name" value="C-N_Hydrolase_sf"/>
</dbReference>
<evidence type="ECO:0000256" key="8">
    <source>
        <dbReference type="SAM" id="Phobius"/>
    </source>
</evidence>
<comment type="caution">
    <text evidence="10">The sequence shown here is derived from an EMBL/GenBank/DDBJ whole genome shotgun (WGS) entry which is preliminary data.</text>
</comment>
<feature type="transmembrane region" description="Helical" evidence="8">
    <location>
        <begin position="52"/>
        <end position="72"/>
    </location>
</feature>
<feature type="transmembrane region" description="Helical" evidence="8">
    <location>
        <begin position="192"/>
        <end position="213"/>
    </location>
</feature>
<evidence type="ECO:0000313" key="11">
    <source>
        <dbReference type="Proteomes" id="UP001527866"/>
    </source>
</evidence>
<keyword evidence="5 8" id="KW-1133">Transmembrane helix</keyword>
<evidence type="ECO:0000256" key="6">
    <source>
        <dbReference type="ARBA" id="ARBA00023136"/>
    </source>
</evidence>
<dbReference type="PANTHER" id="PTHR38686">
    <property type="entry name" value="APOLIPOPROTEIN N-ACYLTRANSFERASE"/>
    <property type="match status" value="1"/>
</dbReference>
<accession>A0ABT4TX65</accession>
<dbReference type="Pfam" id="PF20154">
    <property type="entry name" value="LNT_N"/>
    <property type="match status" value="1"/>
</dbReference>
<feature type="domain" description="CN hydrolase" evidence="9">
    <location>
        <begin position="246"/>
        <end position="467"/>
    </location>
</feature>
<feature type="transmembrane region" description="Helical" evidence="8">
    <location>
        <begin position="111"/>
        <end position="133"/>
    </location>
</feature>
<organism evidence="10 11">
    <name type="scientific">Nocardiopsis endophytica</name>
    <dbReference type="NCBI Taxonomy" id="3018445"/>
    <lineage>
        <taxon>Bacteria</taxon>
        <taxon>Bacillati</taxon>
        <taxon>Actinomycetota</taxon>
        <taxon>Actinomycetes</taxon>
        <taxon>Streptosporangiales</taxon>
        <taxon>Nocardiopsidaceae</taxon>
        <taxon>Nocardiopsis</taxon>
    </lineage>
</organism>
<keyword evidence="4 8" id="KW-0812">Transmembrane</keyword>
<evidence type="ECO:0000313" key="10">
    <source>
        <dbReference type="EMBL" id="MDA2809274.1"/>
    </source>
</evidence>
<evidence type="ECO:0000256" key="4">
    <source>
        <dbReference type="ARBA" id="ARBA00022692"/>
    </source>
</evidence>
<feature type="transmembrane region" description="Helical" evidence="8">
    <location>
        <begin position="153"/>
        <end position="180"/>
    </location>
</feature>
<comment type="subcellular location">
    <subcellularLocation>
        <location evidence="1">Cell membrane</location>
        <topology evidence="1">Multi-pass membrane protein</topology>
    </subcellularLocation>
</comment>
<evidence type="ECO:0000256" key="1">
    <source>
        <dbReference type="ARBA" id="ARBA00004651"/>
    </source>
</evidence>
<sequence length="505" mass="53531">MRPRTQHPSWHRWAWLAGGTGLSFLAMQARFDIALLAWAYPVLLLRFTRTGGGVSSAAGIVLSSAATTAAWLVSAEVFSPPLLLVALPLAPLLALPYIADRYLARRLGTRSPVLATLVFPAAKVGAELAGTLVTPVGTLYGVLGTTQAANLPLVQVASVTGVYGVSFLVAWAAPVAVGLWERGPAARPALRGAVVFGTVLTAVLLLGGARLAFTPPAQETVRVAGISTSKAAWDGLAPTFRELDSLEAILDADPEWMRERFAIANEDLLESTEREARAGAEVVVWAESAAFTLEEDKERLLGDVAEVAEEQGVHVAAAVSVYTEEAPHIDNLQILIGPDGEQVWEYAKSRPVPVLEPYEPGPGVLPTADTPFGRLSGAVCYDGDFPALQRQAGAASVDIMLNSANTWPGIKRLHARASVMRSVENGYSLVRQASRGISNAADPLGRPIAGADYYTTERHTLIAEVPTDGVATVYSRIGDAFAWTCIGGLAVLAAMAVRRSRPDED</sequence>
<dbReference type="InterPro" id="IPR004563">
    <property type="entry name" value="Apolipo_AcylTrfase"/>
</dbReference>
<dbReference type="Pfam" id="PF00795">
    <property type="entry name" value="CN_hydrolase"/>
    <property type="match status" value="1"/>
</dbReference>
<dbReference type="PANTHER" id="PTHR38686:SF1">
    <property type="entry name" value="APOLIPOPROTEIN N-ACYLTRANSFERASE"/>
    <property type="match status" value="1"/>
</dbReference>
<evidence type="ECO:0000259" key="9">
    <source>
        <dbReference type="PROSITE" id="PS50263"/>
    </source>
</evidence>
<dbReference type="PROSITE" id="PS50263">
    <property type="entry name" value="CN_HYDROLASE"/>
    <property type="match status" value="1"/>
</dbReference>
<keyword evidence="2" id="KW-1003">Cell membrane</keyword>
<dbReference type="Proteomes" id="UP001527866">
    <property type="component" value="Unassembled WGS sequence"/>
</dbReference>
<dbReference type="InterPro" id="IPR003010">
    <property type="entry name" value="C-N_Hydrolase"/>
</dbReference>
<dbReference type="InterPro" id="IPR045378">
    <property type="entry name" value="LNT_N"/>
</dbReference>
<evidence type="ECO:0000256" key="5">
    <source>
        <dbReference type="ARBA" id="ARBA00022989"/>
    </source>
</evidence>
<evidence type="ECO:0000256" key="7">
    <source>
        <dbReference type="ARBA" id="ARBA00023315"/>
    </source>
</evidence>
<keyword evidence="6 8" id="KW-0472">Membrane</keyword>
<protein>
    <submittedName>
        <fullName evidence="10">Nitrilase</fullName>
    </submittedName>
</protein>
<evidence type="ECO:0000256" key="2">
    <source>
        <dbReference type="ARBA" id="ARBA00022475"/>
    </source>
</evidence>
<name>A0ABT4TX65_9ACTN</name>
<feature type="transmembrane region" description="Helical" evidence="8">
    <location>
        <begin position="78"/>
        <end position="99"/>
    </location>
</feature>
<proteinExistence type="predicted"/>
<feature type="transmembrane region" description="Helical" evidence="8">
    <location>
        <begin position="12"/>
        <end position="40"/>
    </location>
</feature>
<dbReference type="RefSeq" id="WP_270683187.1">
    <property type="nucleotide sequence ID" value="NZ_JAQFWQ010000002.1"/>
</dbReference>
<keyword evidence="7" id="KW-0012">Acyltransferase</keyword>
<dbReference type="SUPFAM" id="SSF56317">
    <property type="entry name" value="Carbon-nitrogen hydrolase"/>
    <property type="match status" value="1"/>
</dbReference>
<gene>
    <name evidence="10" type="ORF">O4J56_01370</name>
</gene>
<keyword evidence="11" id="KW-1185">Reference proteome</keyword>
<dbReference type="EMBL" id="JAQFWQ010000002">
    <property type="protein sequence ID" value="MDA2809274.1"/>
    <property type="molecule type" value="Genomic_DNA"/>
</dbReference>